<dbReference type="Gene3D" id="1.20.1250.20">
    <property type="entry name" value="MFS general substrate transporter like domains"/>
    <property type="match status" value="1"/>
</dbReference>
<reference evidence="9 10" key="1">
    <citation type="submission" date="2014-08" db="EMBL/GenBank/DDBJ databases">
        <title>Comparative genomics of the Paenibacillus odorifer group.</title>
        <authorList>
            <person name="den Bakker H.C."/>
            <person name="Tsai Y.-C."/>
            <person name="Martin N."/>
            <person name="Korlach J."/>
            <person name="Wiedmann M."/>
        </authorList>
    </citation>
    <scope>NUCLEOTIDE SEQUENCE [LARGE SCALE GENOMIC DNA]</scope>
    <source>
        <strain evidence="9 10">DSM 15220</strain>
    </source>
</reference>
<dbReference type="OrthoDB" id="2957734at2"/>
<evidence type="ECO:0000256" key="5">
    <source>
        <dbReference type="ARBA" id="ARBA00022989"/>
    </source>
</evidence>
<proteinExistence type="predicted"/>
<evidence type="ECO:0000313" key="9">
    <source>
        <dbReference type="EMBL" id="AIQ70883.1"/>
    </source>
</evidence>
<dbReference type="KEGG" id="pgm:PGRAT_27095"/>
<dbReference type="PROSITE" id="PS50850">
    <property type="entry name" value="MFS"/>
    <property type="match status" value="1"/>
</dbReference>
<dbReference type="InterPro" id="IPR011701">
    <property type="entry name" value="MFS"/>
</dbReference>
<feature type="transmembrane region" description="Helical" evidence="7">
    <location>
        <begin position="293"/>
        <end position="315"/>
    </location>
</feature>
<dbReference type="RefSeq" id="WP_042267434.1">
    <property type="nucleotide sequence ID" value="NZ_CP009287.1"/>
</dbReference>
<keyword evidence="2" id="KW-0813">Transport</keyword>
<evidence type="ECO:0000259" key="8">
    <source>
        <dbReference type="PROSITE" id="PS50850"/>
    </source>
</evidence>
<evidence type="ECO:0000256" key="3">
    <source>
        <dbReference type="ARBA" id="ARBA00022475"/>
    </source>
</evidence>
<dbReference type="HOGENOM" id="CLU_001265_10_14_9"/>
<feature type="transmembrane region" description="Helical" evidence="7">
    <location>
        <begin position="237"/>
        <end position="261"/>
    </location>
</feature>
<evidence type="ECO:0000256" key="6">
    <source>
        <dbReference type="ARBA" id="ARBA00023136"/>
    </source>
</evidence>
<dbReference type="Pfam" id="PF07690">
    <property type="entry name" value="MFS_1"/>
    <property type="match status" value="1"/>
</dbReference>
<dbReference type="InterPro" id="IPR050189">
    <property type="entry name" value="MFS_Efflux_Transporters"/>
</dbReference>
<evidence type="ECO:0000256" key="4">
    <source>
        <dbReference type="ARBA" id="ARBA00022692"/>
    </source>
</evidence>
<keyword evidence="6 7" id="KW-0472">Membrane</keyword>
<dbReference type="GO" id="GO:0005886">
    <property type="term" value="C:plasma membrane"/>
    <property type="evidence" value="ECO:0007669"/>
    <property type="project" value="UniProtKB-SubCell"/>
</dbReference>
<dbReference type="PANTHER" id="PTHR43124">
    <property type="entry name" value="PURINE EFFLUX PUMP PBUE"/>
    <property type="match status" value="1"/>
</dbReference>
<feature type="transmembrane region" description="Helical" evidence="7">
    <location>
        <begin position="93"/>
        <end position="116"/>
    </location>
</feature>
<feature type="transmembrane region" description="Helical" evidence="7">
    <location>
        <begin position="158"/>
        <end position="178"/>
    </location>
</feature>
<feature type="transmembrane region" description="Helical" evidence="7">
    <location>
        <begin position="128"/>
        <end position="152"/>
    </location>
</feature>
<dbReference type="AlphaFoldDB" id="A0A089MHD6"/>
<dbReference type="InterPro" id="IPR036259">
    <property type="entry name" value="MFS_trans_sf"/>
</dbReference>
<gene>
    <name evidence="9" type="ORF">PGRAT_27095</name>
</gene>
<dbReference type="Proteomes" id="UP000029500">
    <property type="component" value="Chromosome"/>
</dbReference>
<name>A0A089MHD6_9BACL</name>
<organism evidence="9 10">
    <name type="scientific">Paenibacillus graminis</name>
    <dbReference type="NCBI Taxonomy" id="189425"/>
    <lineage>
        <taxon>Bacteria</taxon>
        <taxon>Bacillati</taxon>
        <taxon>Bacillota</taxon>
        <taxon>Bacilli</taxon>
        <taxon>Bacillales</taxon>
        <taxon>Paenibacillaceae</taxon>
        <taxon>Paenibacillus</taxon>
    </lineage>
</organism>
<feature type="transmembrane region" description="Helical" evidence="7">
    <location>
        <begin position="69"/>
        <end position="87"/>
    </location>
</feature>
<dbReference type="InterPro" id="IPR020846">
    <property type="entry name" value="MFS_dom"/>
</dbReference>
<dbReference type="GO" id="GO:0022857">
    <property type="term" value="F:transmembrane transporter activity"/>
    <property type="evidence" value="ECO:0007669"/>
    <property type="project" value="InterPro"/>
</dbReference>
<evidence type="ECO:0000256" key="2">
    <source>
        <dbReference type="ARBA" id="ARBA00022448"/>
    </source>
</evidence>
<feature type="transmembrane region" description="Helical" evidence="7">
    <location>
        <begin position="327"/>
        <end position="345"/>
    </location>
</feature>
<dbReference type="STRING" id="189425.PGRAT_27095"/>
<evidence type="ECO:0000256" key="7">
    <source>
        <dbReference type="SAM" id="Phobius"/>
    </source>
</evidence>
<keyword evidence="3" id="KW-1003">Cell membrane</keyword>
<keyword evidence="10" id="KW-1185">Reference proteome</keyword>
<keyword evidence="4 7" id="KW-0812">Transmembrane</keyword>
<sequence>MKTALWLYLFLFLAFFDLHAQYPILTPFAISLGAGPAFIGWMMGMYSLTHLPGNLLAGVLVDRNGSRRYIVFALTAAGAILLLQAHAQLPWHLLLLRAASGFALAFLSPACMTLLASLSSDPATQGKYMSGHGIIHTLASVVSPAAGAFIVAKAGYSGTFTTLGWLLIFTGVMALFSVPKQVQSMSAAKPALPLHSPAQADREELRVSRRYYLLPFFVSCSQGVLFFELPLSQGSDGMISTGILLSLLSLGALVTLSLFFLNGLAPGIRIAAALLAMALCFFTLAAFRHIPAGVVLFLLGAAKGVLFPAMASLFISLGGPGRMGRTFSLQSIAMSLGAFAGPVAAGQLRDFVSPYFIAFVLLMTAILLLPPRGAGKPAYRPEWNSPAA</sequence>
<feature type="transmembrane region" description="Helical" evidence="7">
    <location>
        <begin position="351"/>
        <end position="370"/>
    </location>
</feature>
<evidence type="ECO:0000313" key="10">
    <source>
        <dbReference type="Proteomes" id="UP000029500"/>
    </source>
</evidence>
<feature type="transmembrane region" description="Helical" evidence="7">
    <location>
        <begin position="268"/>
        <end position="287"/>
    </location>
</feature>
<accession>A0A089MHD6</accession>
<evidence type="ECO:0000256" key="1">
    <source>
        <dbReference type="ARBA" id="ARBA00004651"/>
    </source>
</evidence>
<dbReference type="SUPFAM" id="SSF103473">
    <property type="entry name" value="MFS general substrate transporter"/>
    <property type="match status" value="1"/>
</dbReference>
<feature type="transmembrane region" description="Helical" evidence="7">
    <location>
        <begin position="211"/>
        <end position="231"/>
    </location>
</feature>
<keyword evidence="5 7" id="KW-1133">Transmembrane helix</keyword>
<comment type="subcellular location">
    <subcellularLocation>
        <location evidence="1">Cell membrane</location>
        <topology evidence="1">Multi-pass membrane protein</topology>
    </subcellularLocation>
</comment>
<feature type="domain" description="Major facilitator superfamily (MFS) profile" evidence="8">
    <location>
        <begin position="3"/>
        <end position="376"/>
    </location>
</feature>
<protein>
    <submittedName>
        <fullName evidence="9">MFS transporter</fullName>
    </submittedName>
</protein>
<dbReference type="PANTHER" id="PTHR43124:SF3">
    <property type="entry name" value="CHLORAMPHENICOL EFFLUX PUMP RV0191"/>
    <property type="match status" value="1"/>
</dbReference>
<dbReference type="eggNOG" id="COG2814">
    <property type="taxonomic scope" value="Bacteria"/>
</dbReference>
<dbReference type="EMBL" id="CP009287">
    <property type="protein sequence ID" value="AIQ70883.1"/>
    <property type="molecule type" value="Genomic_DNA"/>
</dbReference>